<evidence type="ECO:0000256" key="1">
    <source>
        <dbReference type="SAM" id="Phobius"/>
    </source>
</evidence>
<name>D0A5P2_TRYB9</name>
<keyword evidence="1" id="KW-1133">Transmembrane helix</keyword>
<proteinExistence type="predicted"/>
<dbReference type="RefSeq" id="XP_011779257.1">
    <property type="nucleotide sequence ID" value="XM_011780955.1"/>
</dbReference>
<sequence>MHDTTCGYGVPLSICCCCCCSNVLVSVCCVCWIKFLPPKAFQHGRCFLFLRTWLGTSLRSITTYRVRHSSLTIRAFPVWLLVFSSPSLCLSFVYFVCMCVCLLQGQEGVSFLCPYSFFSFSNFSNFDTQT</sequence>
<evidence type="ECO:0000313" key="2">
    <source>
        <dbReference type="EMBL" id="CBH16993.1"/>
    </source>
</evidence>
<feature type="transmembrane region" description="Helical" evidence="1">
    <location>
        <begin position="78"/>
        <end position="103"/>
    </location>
</feature>
<keyword evidence="1" id="KW-0812">Transmembrane</keyword>
<feature type="transmembrane region" description="Helical" evidence="1">
    <location>
        <begin position="12"/>
        <end position="36"/>
    </location>
</feature>
<protein>
    <submittedName>
        <fullName evidence="2">Uncharacterized protein</fullName>
    </submittedName>
</protein>
<gene>
    <name evidence="2" type="ORF">TbgDal_XI1080</name>
</gene>
<accession>D0A5P2</accession>
<dbReference type="EMBL" id="FN554974">
    <property type="protein sequence ID" value="CBH16993.1"/>
    <property type="molecule type" value="Genomic_DNA"/>
</dbReference>
<reference evidence="3" key="1">
    <citation type="journal article" date="2010" name="PLoS Negl. Trop. Dis.">
        <title>The genome sequence of Trypanosoma brucei gambiense, causative agent of chronic human african trypanosomiasis.</title>
        <authorList>
            <person name="Jackson A.P."/>
            <person name="Sanders M."/>
            <person name="Berry A."/>
            <person name="McQuillan J."/>
            <person name="Aslett M.A."/>
            <person name="Quail M.A."/>
            <person name="Chukualim B."/>
            <person name="Capewell P."/>
            <person name="MacLeod A."/>
            <person name="Melville S.E."/>
            <person name="Gibson W."/>
            <person name="Barry J.D."/>
            <person name="Berriman M."/>
            <person name="Hertz-Fowler C."/>
        </authorList>
    </citation>
    <scope>NUCLEOTIDE SEQUENCE [LARGE SCALE GENOMIC DNA]</scope>
    <source>
        <strain evidence="3">MHOM/CI/86/DAL972</strain>
    </source>
</reference>
<dbReference type="AlphaFoldDB" id="D0A5P2"/>
<dbReference type="KEGG" id="tbg:TbgDal_XI1080"/>
<dbReference type="GeneID" id="23866221"/>
<evidence type="ECO:0000313" key="3">
    <source>
        <dbReference type="Proteomes" id="UP000002316"/>
    </source>
</evidence>
<keyword evidence="1" id="KW-0472">Membrane</keyword>
<dbReference type="Proteomes" id="UP000002316">
    <property type="component" value="Chromosome 11"/>
</dbReference>
<organism evidence="2 3">
    <name type="scientific">Trypanosoma brucei gambiense (strain MHOM/CI/86/DAL972)</name>
    <dbReference type="NCBI Taxonomy" id="679716"/>
    <lineage>
        <taxon>Eukaryota</taxon>
        <taxon>Discoba</taxon>
        <taxon>Euglenozoa</taxon>
        <taxon>Kinetoplastea</taxon>
        <taxon>Metakinetoplastina</taxon>
        <taxon>Trypanosomatida</taxon>
        <taxon>Trypanosomatidae</taxon>
        <taxon>Trypanosoma</taxon>
    </lineage>
</organism>